<keyword evidence="2" id="KW-0539">Nucleus</keyword>
<feature type="domain" description="Transcription initiation factor TFIID subunit 1 histone acetyltransferase" evidence="4">
    <location>
        <begin position="481"/>
        <end position="935"/>
    </location>
</feature>
<feature type="compositionally biased region" description="Basic and acidic residues" evidence="3">
    <location>
        <begin position="1131"/>
        <end position="1142"/>
    </location>
</feature>
<feature type="region of interest" description="Disordered" evidence="3">
    <location>
        <begin position="1131"/>
        <end position="1182"/>
    </location>
</feature>
<dbReference type="EMBL" id="QZAN01000015">
    <property type="protein sequence ID" value="THW65105.1"/>
    <property type="molecule type" value="Genomic_DNA"/>
</dbReference>
<evidence type="ECO:0000313" key="6">
    <source>
        <dbReference type="Proteomes" id="UP000310421"/>
    </source>
</evidence>
<feature type="region of interest" description="Disordered" evidence="3">
    <location>
        <begin position="371"/>
        <end position="391"/>
    </location>
</feature>
<feature type="compositionally biased region" description="Polar residues" evidence="3">
    <location>
        <begin position="954"/>
        <end position="973"/>
    </location>
</feature>
<evidence type="ECO:0000313" key="5">
    <source>
        <dbReference type="EMBL" id="THW65105.1"/>
    </source>
</evidence>
<feature type="compositionally biased region" description="Acidic residues" evidence="3">
    <location>
        <begin position="942"/>
        <end position="953"/>
    </location>
</feature>
<proteinExistence type="predicted"/>
<dbReference type="GO" id="GO:0051123">
    <property type="term" value="P:RNA polymerase II preinitiation complex assembly"/>
    <property type="evidence" value="ECO:0007669"/>
    <property type="project" value="TreeGrafter"/>
</dbReference>
<organism evidence="5 6">
    <name type="scientific">Aureobasidium pullulans</name>
    <name type="common">Black yeast</name>
    <name type="synonym">Pullularia pullulans</name>
    <dbReference type="NCBI Taxonomy" id="5580"/>
    <lineage>
        <taxon>Eukaryota</taxon>
        <taxon>Fungi</taxon>
        <taxon>Dikarya</taxon>
        <taxon>Ascomycota</taxon>
        <taxon>Pezizomycotina</taxon>
        <taxon>Dothideomycetes</taxon>
        <taxon>Dothideomycetidae</taxon>
        <taxon>Dothideales</taxon>
        <taxon>Saccotheciaceae</taxon>
        <taxon>Aureobasidium</taxon>
    </lineage>
</organism>
<sequence>MLSRAPIMPHAIDQFELQDQADDAEIARLLNDDNPSNNTLNFDRDLEVGEKADDAIDFEDISDDDLPEEEDDVKPKVEGSPADALATELNTTIDIEENHDDLFGFEDDLFGDDDNNDLDEKPDFSELHDQTQQTDSKPSPTANSGGLALPSKTAISLPGPHTSLALPHMSDDLIEDEQMMDVDIVEEQDDEEDEDWLRQKALFAAMEQERVERSKRGGSYEPPTAPETEMEVFYSIWPSYDPEERPRFTELFPPRRGIYGWKAPVKPPKPVQPTKLNLDLQHDQEKSFRLLGAATMGKHAREGAGEQSGVIRVEDTSAKKEDTEDVVDLDEIDLNEQVGGVSWQDLTVLCEDWDVASSASSPDHYSIVDSGVDMGRDSQSPPAGKRKIPGFDLEEPTTKKLKVVGFDLKAAVAISHTYPSLDEPERATAYIAKRVTLDMNDPGLLLDENAPATQPKRLRRIPGDMRRETRTAMARDMTKRYNISNDEAYELLKENHQHKVRSTLGSMAVEHSLPAMKLQFPFYRVSLDDKQKRAFHRPIFAGERPNKTITFNKPKKLKRKEMRGKDVASLFAKSEDLSMADNSSALLLEYSEEHPVMLSNFGMGNRLINYYRRKDAEDSSRPKEEIGETQVLLPQDRSPFANFGQVDPGEMVPTIHNGLYRAPVFRHEGKSNDFLVICNETHKNGKKYFMRNIENLYAVGQQFPSVEVPGEHSRKVTDAAKRRLRAISYRVFKKSVDPTIRGQPLTNEVVKAHLPGSDVAQNRGKMREFMQYDKNNQLWHLKAGDSVPDSETLRSWIKPEDICVLDSMQVGVQYLKDLGLKKEDDENEEDDTKEGTNVELKLAPWNTTKNFLNACQGKAMLQLHGEGDPSGRGEAFSFVKTSMKGGFRAQGESIEERLDAKRLKENGGHSYNVAKQQRAYDESIRRIWKSQHESLSSQMEVSEGEADVDDEPEPTQSFRAGTPRSSIGTSVYGNNRRDDESASQFSRNSMSQNDKFLIIKRLVPNKYGEPEEQTETITNPRVIAAYKKRKLLARSQVIEYVLIQACKCFGKLGQFGSNPMNIPGSRSIDLYKYAGWTQADIFHSIMNAKATGDEEYDALQKQLYCILCISFIATANPLRSMQAEIERLERNMGRRQARERAKGIGSAASPSTAASPGADGADGATPAPTGKGKGRSKKNTEGTARKCANCGQVGHIKTNKKSASDFFCSDSCKKESAKKKSSPATAVKVNSQRGRKRKQISNDSPSAPKANDWLFVDSAQF</sequence>
<dbReference type="PANTHER" id="PTHR13900:SF0">
    <property type="entry name" value="TRANSCRIPTION INITIATION FACTOR TFIID SUBUNIT 1"/>
    <property type="match status" value="1"/>
</dbReference>
<feature type="compositionally biased region" description="Acidic residues" evidence="3">
    <location>
        <begin position="104"/>
        <end position="117"/>
    </location>
</feature>
<accession>A0A4S8ZGX2</accession>
<dbReference type="Proteomes" id="UP000310421">
    <property type="component" value="Unassembled WGS sequence"/>
</dbReference>
<dbReference type="InterPro" id="IPR022591">
    <property type="entry name" value="TAF1_HAT_dom"/>
</dbReference>
<evidence type="ECO:0000256" key="1">
    <source>
        <dbReference type="ARBA" id="ARBA00004123"/>
    </source>
</evidence>
<evidence type="ECO:0000259" key="4">
    <source>
        <dbReference type="Pfam" id="PF12157"/>
    </source>
</evidence>
<comment type="subcellular location">
    <subcellularLocation>
        <location evidence="1">Nucleus</location>
    </subcellularLocation>
</comment>
<feature type="compositionally biased region" description="Polar residues" evidence="3">
    <location>
        <begin position="130"/>
        <end position="144"/>
    </location>
</feature>
<feature type="region of interest" description="Disordered" evidence="3">
    <location>
        <begin position="1214"/>
        <end position="1261"/>
    </location>
</feature>
<dbReference type="GO" id="GO:0004402">
    <property type="term" value="F:histone acetyltransferase activity"/>
    <property type="evidence" value="ECO:0007669"/>
    <property type="project" value="InterPro"/>
</dbReference>
<dbReference type="GO" id="GO:0017025">
    <property type="term" value="F:TBP-class protein binding"/>
    <property type="evidence" value="ECO:0007669"/>
    <property type="project" value="InterPro"/>
</dbReference>
<protein>
    <recommendedName>
        <fullName evidence="4">Transcription initiation factor TFIID subunit 1 histone acetyltransferase domain-containing protein</fullName>
    </recommendedName>
</protein>
<feature type="region of interest" description="Disordered" evidence="3">
    <location>
        <begin position="30"/>
        <end position="84"/>
    </location>
</feature>
<evidence type="ECO:0000256" key="2">
    <source>
        <dbReference type="ARBA" id="ARBA00023242"/>
    </source>
</evidence>
<dbReference type="GO" id="GO:0016251">
    <property type="term" value="F:RNA polymerase II general transcription initiation factor activity"/>
    <property type="evidence" value="ECO:0007669"/>
    <property type="project" value="InterPro"/>
</dbReference>
<name>A0A4S8ZGX2_AURPU</name>
<dbReference type="GO" id="GO:0005669">
    <property type="term" value="C:transcription factor TFIID complex"/>
    <property type="evidence" value="ECO:0007669"/>
    <property type="project" value="InterPro"/>
</dbReference>
<dbReference type="PANTHER" id="PTHR13900">
    <property type="entry name" value="TRANSCRIPTION INITIATION FACTOR TFIID"/>
    <property type="match status" value="1"/>
</dbReference>
<feature type="compositionally biased region" description="Basic and acidic residues" evidence="3">
    <location>
        <begin position="42"/>
        <end position="54"/>
    </location>
</feature>
<dbReference type="InterPro" id="IPR040240">
    <property type="entry name" value="TAF1"/>
</dbReference>
<gene>
    <name evidence="5" type="ORF">D6D20_02409</name>
</gene>
<dbReference type="Pfam" id="PF12157">
    <property type="entry name" value="DUF3591"/>
    <property type="match status" value="1"/>
</dbReference>
<feature type="region of interest" description="Disordered" evidence="3">
    <location>
        <begin position="104"/>
        <end position="167"/>
    </location>
</feature>
<dbReference type="AlphaFoldDB" id="A0A4S8ZGX2"/>
<reference evidence="5 6" key="1">
    <citation type="submission" date="2018-10" db="EMBL/GenBank/DDBJ databases">
        <title>Fifty Aureobasidium pullulans genomes reveal a recombining polyextremotolerant generalist.</title>
        <authorList>
            <person name="Gostincar C."/>
            <person name="Turk M."/>
            <person name="Zajc J."/>
            <person name="Gunde-Cimerman N."/>
        </authorList>
    </citation>
    <scope>NUCLEOTIDE SEQUENCE [LARGE SCALE GENOMIC DNA]</scope>
    <source>
        <strain evidence="5 6">EXF-10751</strain>
    </source>
</reference>
<comment type="caution">
    <text evidence="5">The sequence shown here is derived from an EMBL/GenBank/DDBJ whole genome shotgun (WGS) entry which is preliminary data.</text>
</comment>
<feature type="compositionally biased region" description="Acidic residues" evidence="3">
    <location>
        <begin position="55"/>
        <end position="72"/>
    </location>
</feature>
<feature type="compositionally biased region" description="Low complexity" evidence="3">
    <location>
        <begin position="1145"/>
        <end position="1170"/>
    </location>
</feature>
<feature type="region of interest" description="Disordered" evidence="3">
    <location>
        <begin position="934"/>
        <end position="988"/>
    </location>
</feature>
<evidence type="ECO:0000256" key="3">
    <source>
        <dbReference type="SAM" id="MobiDB-lite"/>
    </source>
</evidence>
<feature type="compositionally biased region" description="Basic and acidic residues" evidence="3">
    <location>
        <begin position="118"/>
        <end position="129"/>
    </location>
</feature>